<dbReference type="AlphaFoldDB" id="X8E3D1"/>
<evidence type="ECO:0000313" key="2">
    <source>
        <dbReference type="EMBL" id="EUA75392.1"/>
    </source>
</evidence>
<evidence type="ECO:0000256" key="1">
    <source>
        <dbReference type="SAM" id="MobiDB-lite"/>
    </source>
</evidence>
<name>X8E3D1_MYCXE</name>
<feature type="region of interest" description="Disordered" evidence="1">
    <location>
        <begin position="1"/>
        <end position="23"/>
    </location>
</feature>
<protein>
    <submittedName>
        <fullName evidence="2">Uncharacterized protein</fullName>
    </submittedName>
</protein>
<proteinExistence type="predicted"/>
<dbReference type="EMBL" id="JAOB01000010">
    <property type="protein sequence ID" value="EUA75392.1"/>
    <property type="molecule type" value="Genomic_DNA"/>
</dbReference>
<organism evidence="2">
    <name type="scientific">Mycobacterium xenopi 4042</name>
    <dbReference type="NCBI Taxonomy" id="1299334"/>
    <lineage>
        <taxon>Bacteria</taxon>
        <taxon>Bacillati</taxon>
        <taxon>Actinomycetota</taxon>
        <taxon>Actinomycetes</taxon>
        <taxon>Mycobacteriales</taxon>
        <taxon>Mycobacteriaceae</taxon>
        <taxon>Mycobacterium</taxon>
    </lineage>
</organism>
<sequence length="51" mass="5632">MHTHRAVGFEQQQPARGRQMCAEPTQVVDRALSDHEAHLSHLKATAADKLG</sequence>
<gene>
    <name evidence="2" type="ORF">I553_3285</name>
</gene>
<reference evidence="2" key="1">
    <citation type="submission" date="2014-01" db="EMBL/GenBank/DDBJ databases">
        <authorList>
            <person name="Brown-Elliot B."/>
            <person name="Wallace R."/>
            <person name="Lenaerts A."/>
            <person name="Ordway D."/>
            <person name="DeGroote M.A."/>
            <person name="Parker T."/>
            <person name="Sizemore C."/>
            <person name="Tallon L.J."/>
            <person name="Sadzewicz L.K."/>
            <person name="Sengamalay N."/>
            <person name="Fraser C.M."/>
            <person name="Hine E."/>
            <person name="Shefchek K.A."/>
            <person name="Das S.P."/>
            <person name="Tettelin H."/>
        </authorList>
    </citation>
    <scope>NUCLEOTIDE SEQUENCE [LARGE SCALE GENOMIC DNA]</scope>
    <source>
        <strain evidence="2">4042</strain>
    </source>
</reference>
<comment type="caution">
    <text evidence="2">The sequence shown here is derived from an EMBL/GenBank/DDBJ whole genome shotgun (WGS) entry which is preliminary data.</text>
</comment>
<accession>X8E3D1</accession>